<dbReference type="RefSeq" id="WP_140851951.1">
    <property type="nucleotide sequence ID" value="NZ_RCZC01000008.1"/>
</dbReference>
<accession>A0A502FIF0</accession>
<protein>
    <recommendedName>
        <fullName evidence="4">Glycosyltransferase RgtA/B/C/D-like domain-containing protein</fullName>
    </recommendedName>
</protein>
<dbReference type="OrthoDB" id="8044879at2"/>
<feature type="transmembrane region" description="Helical" evidence="1">
    <location>
        <begin position="147"/>
        <end position="173"/>
    </location>
</feature>
<keyword evidence="1" id="KW-0812">Transmembrane</keyword>
<reference evidence="2 3" key="1">
    <citation type="journal article" date="2019" name="Environ. Microbiol.">
        <title>Species interactions and distinct microbial communities in high Arctic permafrost affected cryosols are associated with the CH4 and CO2 gas fluxes.</title>
        <authorList>
            <person name="Altshuler I."/>
            <person name="Hamel J."/>
            <person name="Turney S."/>
            <person name="Magnuson E."/>
            <person name="Levesque R."/>
            <person name="Greer C."/>
            <person name="Whyte L.G."/>
        </authorList>
    </citation>
    <scope>NUCLEOTIDE SEQUENCE [LARGE SCALE GENOMIC DNA]</scope>
    <source>
        <strain evidence="2 3">E6.1</strain>
    </source>
</reference>
<organism evidence="2 3">
    <name type="scientific">Sphingomonas glacialis</name>
    <dbReference type="NCBI Taxonomy" id="658225"/>
    <lineage>
        <taxon>Bacteria</taxon>
        <taxon>Pseudomonadati</taxon>
        <taxon>Pseudomonadota</taxon>
        <taxon>Alphaproteobacteria</taxon>
        <taxon>Sphingomonadales</taxon>
        <taxon>Sphingomonadaceae</taxon>
        <taxon>Sphingomonas</taxon>
    </lineage>
</organism>
<keyword evidence="1" id="KW-0472">Membrane</keyword>
<dbReference type="Proteomes" id="UP000319931">
    <property type="component" value="Unassembled WGS sequence"/>
</dbReference>
<evidence type="ECO:0000256" key="1">
    <source>
        <dbReference type="SAM" id="Phobius"/>
    </source>
</evidence>
<proteinExistence type="predicted"/>
<dbReference type="EMBL" id="RCZC01000008">
    <property type="protein sequence ID" value="TPG49006.1"/>
    <property type="molecule type" value="Genomic_DNA"/>
</dbReference>
<gene>
    <name evidence="2" type="ORF">EAH76_19445</name>
</gene>
<sequence>MIVLLGLGLRVAAATGGLWLDEAWSAELAHQAGTPLGVFLKINHDNNHHLNSLWLQFVGIDAPPLLQRALSIFAGTIAIAVAAEIFRPRSHRIALIAALLFAISPMVVTMGSEARGYAGMALAVLVAVLLADRWLIDEQGERTRVRLALCFALGALSQLTMLFGCVALVGWVFFTLTSRHGVVRAARRTLVLFLPALITLGAVFALIAGAAWASPTGFQFGSYRPFEIWLFLRAIVEMLGYTIGWPVVSLWLIPATLILVVLARRIGVRHAILYALAIAAFPITLAVLHAGNPGYPRYYLVAAVALLLLLAEATGALIARGGARRSVALIGMGLLVLGSLWQDVDLIRNQRGDPGRAIVALRLRAPSGAAVLLDRESGLAILRVAAAHLHYPITIVESGCQPARFLFVDRFRGETFPIDPVRCGVRYHAIAAAQARGLSGTHWTLYERQP</sequence>
<evidence type="ECO:0000313" key="3">
    <source>
        <dbReference type="Proteomes" id="UP000319931"/>
    </source>
</evidence>
<comment type="caution">
    <text evidence="2">The sequence shown here is derived from an EMBL/GenBank/DDBJ whole genome shotgun (WGS) entry which is preliminary data.</text>
</comment>
<evidence type="ECO:0008006" key="4">
    <source>
        <dbReference type="Google" id="ProtNLM"/>
    </source>
</evidence>
<feature type="transmembrane region" description="Helical" evidence="1">
    <location>
        <begin position="193"/>
        <end position="214"/>
    </location>
</feature>
<keyword evidence="1" id="KW-1133">Transmembrane helix</keyword>
<evidence type="ECO:0000313" key="2">
    <source>
        <dbReference type="EMBL" id="TPG49006.1"/>
    </source>
</evidence>
<feature type="transmembrane region" description="Helical" evidence="1">
    <location>
        <begin position="298"/>
        <end position="319"/>
    </location>
</feature>
<feature type="transmembrane region" description="Helical" evidence="1">
    <location>
        <begin position="249"/>
        <end position="266"/>
    </location>
</feature>
<feature type="transmembrane region" description="Helical" evidence="1">
    <location>
        <begin position="65"/>
        <end position="86"/>
    </location>
</feature>
<feature type="transmembrane region" description="Helical" evidence="1">
    <location>
        <begin position="93"/>
        <end position="111"/>
    </location>
</feature>
<name>A0A502FIF0_9SPHN</name>
<feature type="transmembrane region" description="Helical" evidence="1">
    <location>
        <begin position="273"/>
        <end position="292"/>
    </location>
</feature>
<dbReference type="AlphaFoldDB" id="A0A502FIF0"/>
<keyword evidence="3" id="KW-1185">Reference proteome</keyword>